<dbReference type="InterPro" id="IPR006127">
    <property type="entry name" value="ZnuA-like"/>
</dbReference>
<dbReference type="SUPFAM" id="SSF53807">
    <property type="entry name" value="Helical backbone' metal receptor"/>
    <property type="match status" value="1"/>
</dbReference>
<organism evidence="8 9">
    <name type="scientific">Cereibacter sphaeroides</name>
    <name type="common">Rhodobacter sphaeroides</name>
    <dbReference type="NCBI Taxonomy" id="1063"/>
    <lineage>
        <taxon>Bacteria</taxon>
        <taxon>Pseudomonadati</taxon>
        <taxon>Pseudomonadota</taxon>
        <taxon>Alphaproteobacteria</taxon>
        <taxon>Rhodobacterales</taxon>
        <taxon>Paracoccaceae</taxon>
        <taxon>Cereibacter</taxon>
    </lineage>
</organism>
<feature type="chain" id="PRO_5043791223" description="High-affinity zinc uptake system protein ZnuA" evidence="7">
    <location>
        <begin position="22"/>
        <end position="306"/>
    </location>
</feature>
<keyword evidence="5" id="KW-0406">Ion transport</keyword>
<sequence>MISRRLVLSAPAILWAAQARAAEPLRVGVTLHPYHSWLSYILGPHGEAVPLIPEGFNPHAYEPRAEDIRRIDRLDVVVLNGIGHDDFAERMIAASSQPDMPVIEANRDVPLLAAVGGLSSRMGNNRTIGGKVVNSHTFLSVTGAIQQIQTIARALSDQRPDLAEPLRDNARAYARRLRQMRAEAMAGLADLPAASFRIATIHGAYDYLLREFGLEVTAVVEPAHGIEPSPSQLAKTIAAIRDLDVRVIFSELDFPSPYVATIERETGIRLYPLSHIIYGPYRPEKFEVEMAQNYATILRAIREQAA</sequence>
<keyword evidence="3 6" id="KW-0813">Transport</keyword>
<gene>
    <name evidence="8" type="ORF">D1114_20350</name>
</gene>
<reference evidence="8 9" key="1">
    <citation type="submission" date="2018-08" db="EMBL/GenBank/DDBJ databases">
        <title>Draft genome sequence of Rhodobacter sphaeroides FY.</title>
        <authorList>
            <person name="Rayyan A."/>
            <person name="Meyer T.E."/>
            <person name="Kyndt J.A."/>
        </authorList>
    </citation>
    <scope>NUCLEOTIDE SEQUENCE [LARGE SCALE GENOMIC DNA]</scope>
    <source>
        <strain evidence="8 9">FY</strain>
    </source>
</reference>
<evidence type="ECO:0000256" key="3">
    <source>
        <dbReference type="ARBA" id="ARBA00022448"/>
    </source>
</evidence>
<dbReference type="GO" id="GO:0046872">
    <property type="term" value="F:metal ion binding"/>
    <property type="evidence" value="ECO:0007669"/>
    <property type="project" value="InterPro"/>
</dbReference>
<keyword evidence="4 7" id="KW-0732">Signal</keyword>
<evidence type="ECO:0000313" key="9">
    <source>
        <dbReference type="Proteomes" id="UP000266305"/>
    </source>
</evidence>
<dbReference type="EMBL" id="QWGP01000034">
    <property type="protein sequence ID" value="RHZ91408.1"/>
    <property type="molecule type" value="Genomic_DNA"/>
</dbReference>
<evidence type="ECO:0000256" key="5">
    <source>
        <dbReference type="ARBA" id="ARBA00022906"/>
    </source>
</evidence>
<evidence type="ECO:0000256" key="4">
    <source>
        <dbReference type="ARBA" id="ARBA00022729"/>
    </source>
</evidence>
<keyword evidence="5" id="KW-0864">Zinc transport</keyword>
<accession>A0AAX1UG12</accession>
<protein>
    <recommendedName>
        <fullName evidence="2">High-affinity zinc uptake system protein ZnuA</fullName>
    </recommendedName>
</protein>
<dbReference type="PANTHER" id="PTHR42953:SF3">
    <property type="entry name" value="HIGH-AFFINITY ZINC UPTAKE SYSTEM PROTEIN ZNUA"/>
    <property type="match status" value="1"/>
</dbReference>
<evidence type="ECO:0000256" key="2">
    <source>
        <dbReference type="ARBA" id="ARBA00015915"/>
    </source>
</evidence>
<evidence type="ECO:0000256" key="1">
    <source>
        <dbReference type="ARBA" id="ARBA00011028"/>
    </source>
</evidence>
<dbReference type="InterPro" id="IPR006129">
    <property type="entry name" value="AdhesinB"/>
</dbReference>
<dbReference type="PRINTS" id="PR00690">
    <property type="entry name" value="ADHESNFAMILY"/>
</dbReference>
<dbReference type="RefSeq" id="WP_119001265.1">
    <property type="nucleotide sequence ID" value="NZ_QWGP01000034.1"/>
</dbReference>
<dbReference type="Pfam" id="PF01297">
    <property type="entry name" value="ZnuA"/>
    <property type="match status" value="1"/>
</dbReference>
<dbReference type="InterPro" id="IPR050492">
    <property type="entry name" value="Bact_metal-bind_prot9"/>
</dbReference>
<dbReference type="Proteomes" id="UP000266305">
    <property type="component" value="Unassembled WGS sequence"/>
</dbReference>
<evidence type="ECO:0000256" key="7">
    <source>
        <dbReference type="SAM" id="SignalP"/>
    </source>
</evidence>
<dbReference type="AlphaFoldDB" id="A0AAX1UG12"/>
<dbReference type="GO" id="GO:0007155">
    <property type="term" value="P:cell adhesion"/>
    <property type="evidence" value="ECO:0007669"/>
    <property type="project" value="InterPro"/>
</dbReference>
<dbReference type="PANTHER" id="PTHR42953">
    <property type="entry name" value="HIGH-AFFINITY ZINC UPTAKE SYSTEM PROTEIN ZNUA-RELATED"/>
    <property type="match status" value="1"/>
</dbReference>
<dbReference type="GO" id="GO:0006829">
    <property type="term" value="P:zinc ion transport"/>
    <property type="evidence" value="ECO:0007669"/>
    <property type="project" value="UniProtKB-KW"/>
</dbReference>
<proteinExistence type="inferred from homology"/>
<keyword evidence="5" id="KW-0862">Zinc</keyword>
<name>A0AAX1UG12_CERSP</name>
<evidence type="ECO:0000256" key="6">
    <source>
        <dbReference type="RuleBase" id="RU003512"/>
    </source>
</evidence>
<dbReference type="InterPro" id="IPR006128">
    <property type="entry name" value="Lipoprotein_PsaA-like"/>
</dbReference>
<dbReference type="PRINTS" id="PR00691">
    <property type="entry name" value="ADHESINB"/>
</dbReference>
<feature type="signal peptide" evidence="7">
    <location>
        <begin position="1"/>
        <end position="21"/>
    </location>
</feature>
<comment type="similarity">
    <text evidence="1 6">Belongs to the bacterial solute-binding protein 9 family.</text>
</comment>
<evidence type="ECO:0000313" key="8">
    <source>
        <dbReference type="EMBL" id="RHZ91408.1"/>
    </source>
</evidence>
<dbReference type="Gene3D" id="3.40.50.1980">
    <property type="entry name" value="Nitrogenase molybdenum iron protein domain"/>
    <property type="match status" value="2"/>
</dbReference>
<comment type="caution">
    <text evidence="8">The sequence shown here is derived from an EMBL/GenBank/DDBJ whole genome shotgun (WGS) entry which is preliminary data.</text>
</comment>